<dbReference type="InterPro" id="IPR050248">
    <property type="entry name" value="Polysacc_deacetylase_ArnD"/>
</dbReference>
<organism evidence="2 3">
    <name type="scientific">Actinacidiphila rubida</name>
    <dbReference type="NCBI Taxonomy" id="310780"/>
    <lineage>
        <taxon>Bacteria</taxon>
        <taxon>Bacillati</taxon>
        <taxon>Actinomycetota</taxon>
        <taxon>Actinomycetes</taxon>
        <taxon>Kitasatosporales</taxon>
        <taxon>Streptomycetaceae</taxon>
        <taxon>Actinacidiphila</taxon>
    </lineage>
</organism>
<proteinExistence type="predicted"/>
<keyword evidence="3" id="KW-1185">Reference proteome</keyword>
<evidence type="ECO:0000313" key="2">
    <source>
        <dbReference type="EMBL" id="SEO44388.1"/>
    </source>
</evidence>
<reference evidence="2 3" key="1">
    <citation type="submission" date="2016-10" db="EMBL/GenBank/DDBJ databases">
        <authorList>
            <person name="de Groot N.N."/>
        </authorList>
    </citation>
    <scope>NUCLEOTIDE SEQUENCE [LARGE SCALE GENOMIC DNA]</scope>
    <source>
        <strain evidence="2 3">CGMCC 4.2026</strain>
    </source>
</reference>
<dbReference type="PANTHER" id="PTHR10587">
    <property type="entry name" value="GLYCOSYL TRANSFERASE-RELATED"/>
    <property type="match status" value="1"/>
</dbReference>
<dbReference type="InterPro" id="IPR002509">
    <property type="entry name" value="NODB_dom"/>
</dbReference>
<dbReference type="STRING" id="310780.SAMN05216267_1026115"/>
<name>A0A1H8PRQ8_9ACTN</name>
<dbReference type="PROSITE" id="PS51677">
    <property type="entry name" value="NODB"/>
    <property type="match status" value="1"/>
</dbReference>
<dbReference type="GO" id="GO:0016810">
    <property type="term" value="F:hydrolase activity, acting on carbon-nitrogen (but not peptide) bonds"/>
    <property type="evidence" value="ECO:0007669"/>
    <property type="project" value="InterPro"/>
</dbReference>
<accession>A0A1H8PRQ8</accession>
<sequence>MTTAAGPAGRLGRSTPVVESTSLVGSYVSLTFDDGPHPVHTPHLLAVLREHGVTAVFCLSGTQALAHPHVVRAIAADGHVLGNHGMDHDDMSGWPDARIQDDLERTTAAVRAAVPGAAVPYFRAPYGRWGRTPEVAARLGMRALGWRLDVADWEPPGTDELVRRLSSGVTPGAVVLLHDGGGDRGQTVEAVDRLIPRLASRGWHFTTPARRS</sequence>
<evidence type="ECO:0000313" key="3">
    <source>
        <dbReference type="Proteomes" id="UP000181951"/>
    </source>
</evidence>
<dbReference type="AlphaFoldDB" id="A0A1H8PRQ8"/>
<dbReference type="Proteomes" id="UP000181951">
    <property type="component" value="Unassembled WGS sequence"/>
</dbReference>
<gene>
    <name evidence="2" type="ORF">SAMN05216267_1026115</name>
</gene>
<evidence type="ECO:0000259" key="1">
    <source>
        <dbReference type="PROSITE" id="PS51677"/>
    </source>
</evidence>
<dbReference type="Pfam" id="PF01522">
    <property type="entry name" value="Polysacc_deac_1"/>
    <property type="match status" value="1"/>
</dbReference>
<dbReference type="RefSeq" id="WP_075017601.1">
    <property type="nucleotide sequence ID" value="NZ_FODD01000026.1"/>
</dbReference>
<dbReference type="InterPro" id="IPR011330">
    <property type="entry name" value="Glyco_hydro/deAcase_b/a-brl"/>
</dbReference>
<protein>
    <submittedName>
        <fullName evidence="2">Peptidoglycan/xylan/chitin deacetylase, PgdA/CDA1 family</fullName>
    </submittedName>
</protein>
<feature type="domain" description="NodB homology" evidence="1">
    <location>
        <begin position="26"/>
        <end position="206"/>
    </location>
</feature>
<dbReference type="EMBL" id="FODD01000026">
    <property type="protein sequence ID" value="SEO44388.1"/>
    <property type="molecule type" value="Genomic_DNA"/>
</dbReference>
<dbReference type="GO" id="GO:0005975">
    <property type="term" value="P:carbohydrate metabolic process"/>
    <property type="evidence" value="ECO:0007669"/>
    <property type="project" value="InterPro"/>
</dbReference>
<dbReference type="SUPFAM" id="SSF88713">
    <property type="entry name" value="Glycoside hydrolase/deacetylase"/>
    <property type="match status" value="1"/>
</dbReference>
<dbReference type="Gene3D" id="3.20.20.370">
    <property type="entry name" value="Glycoside hydrolase/deacetylase"/>
    <property type="match status" value="1"/>
</dbReference>
<dbReference type="CDD" id="cd10917">
    <property type="entry name" value="CE4_NodB_like_6s_7s"/>
    <property type="match status" value="1"/>
</dbReference>